<dbReference type="Proteomes" id="UP000291819">
    <property type="component" value="Unassembled WGS sequence"/>
</dbReference>
<organism evidence="3 4">
    <name type="scientific">Pedobacter kyonggii</name>
    <dbReference type="NCBI Taxonomy" id="1926871"/>
    <lineage>
        <taxon>Bacteria</taxon>
        <taxon>Pseudomonadati</taxon>
        <taxon>Bacteroidota</taxon>
        <taxon>Sphingobacteriia</taxon>
        <taxon>Sphingobacteriales</taxon>
        <taxon>Sphingobacteriaceae</taxon>
        <taxon>Pedobacter</taxon>
    </lineage>
</organism>
<evidence type="ECO:0000256" key="1">
    <source>
        <dbReference type="SAM" id="SignalP"/>
    </source>
</evidence>
<dbReference type="AlphaFoldDB" id="A0A4Q9HDI3"/>
<name>A0A4Q9HDI3_9SPHI</name>
<keyword evidence="1" id="KW-0732">Signal</keyword>
<sequence>MNLKLLRKISLSLLFMLLASTILFAQDRKITGKVVDQADGRGIPGVNVSLKGVPSNVSTNSDGIYTIQVKSNSDVLVFSYIGYARQTIPVGTQTTINVKLVSDNQNLDDVVVVGYGTQKKVTLTGSVSTADIKKVEDVPALTLSAALRGTAPNLNISGGTQRPGQGTTITIRNPVAFAKDGGQGTNPIFVIDDIIRTQADFDLLDQNVVESVSVLKDAEAAIFGVSGANGVIIVRTKRGKTGAPKINFSSSVGFSDATKLPNMMSGLQLGNFVNDYLDANVYQQVTAGVERKNSYINPADGFKVVDGVTTTKEPLWYTPDELEYFESHNNNWLKSAFQTSNMYRQTLNISGGTDKVTYFVGGDYITQNSNFKGVNSSKYGLRASIDAKLGKGLTVSASISTDVSQSKSYFYKLNGTSESLDNDVATLQNVNPWSEYFINGNPVLLGTNAGGGLENVNFFLIQNTDNFTSTKAYVMNMLGKITYQIPGVKGLTATFTANKNINASNGKQFGTTFNYYKYAGLGLNSHIPGGALLSVSSIRNGDRIRLNPIFSESYQLNGGFTYDRTFGKHSISATALLEQRESDQEGVSAMVEGLVTGALPYQTFAVGTQSSNQVGLVNQFGFQSLISRINYDYDNKYLLQLVYRRDGSSRFAPGRNWGNFPAASAGWVASQEKFFKDHVKFMDFLKFRVSVGLTGTDNTKPYQYLVSYNVGTGNNGGAVFNNGDRTIGVKTNIAIPNENVVWDHSLKTNYGVDMAFLKNRLTATAEYFWSHNYDMLTTLSSSVPAVIGAAVPTENFGIVNTFGYELSLTWKDKIGENLSYSFSPFYTWNDNKYIRYDLASGKIGTLEDLTGQSNDPGYFGYKSLGIIRTQDEANAIIAQRINGSSVGNDPKKVKILDNILQPGMINYEDVNGDGVITVADKQYVTNRQTNHNYLGLNFNVGYKGLSLNVVGGLAWGGYTSIGGLKPSGTSASVYGNRAAYWADHWTKTNTSAAYPNPYFTSAFEESDFWLVSATQLGITNANLSYSIPAKLTQRVGINSIRLFAQATNPVQFINPFPDNYRDFLSPVGTYPTLRTISFGINVGL</sequence>
<feature type="chain" id="PRO_5020312084" evidence="1">
    <location>
        <begin position="26"/>
        <end position="1084"/>
    </location>
</feature>
<comment type="caution">
    <text evidence="3">The sequence shown here is derived from an EMBL/GenBank/DDBJ whole genome shotgun (WGS) entry which is preliminary data.</text>
</comment>
<dbReference type="Pfam" id="PF07715">
    <property type="entry name" value="Plug"/>
    <property type="match status" value="1"/>
</dbReference>
<keyword evidence="4" id="KW-1185">Reference proteome</keyword>
<dbReference type="Pfam" id="PF13715">
    <property type="entry name" value="CarbopepD_reg_2"/>
    <property type="match status" value="1"/>
</dbReference>
<dbReference type="Gene3D" id="2.170.130.10">
    <property type="entry name" value="TonB-dependent receptor, plug domain"/>
    <property type="match status" value="1"/>
</dbReference>
<dbReference type="RefSeq" id="WP_131029882.1">
    <property type="nucleotide sequence ID" value="NZ_SIXF01000007.1"/>
</dbReference>
<dbReference type="InterPro" id="IPR012910">
    <property type="entry name" value="Plug_dom"/>
</dbReference>
<reference evidence="3 4" key="1">
    <citation type="submission" date="2019-02" db="EMBL/GenBank/DDBJ databases">
        <title>Pedobacter kyonggii whole genome sequence analysis.</title>
        <authorList>
            <person name="Dahal R.H."/>
        </authorList>
    </citation>
    <scope>NUCLEOTIDE SEQUENCE [LARGE SCALE GENOMIC DNA]</scope>
    <source>
        <strain evidence="3 4">K-4-11-1</strain>
    </source>
</reference>
<gene>
    <name evidence="3" type="ORF">EYS08_09905</name>
</gene>
<dbReference type="Gene3D" id="2.60.40.1120">
    <property type="entry name" value="Carboxypeptidase-like, regulatory domain"/>
    <property type="match status" value="1"/>
</dbReference>
<evidence type="ECO:0000313" key="4">
    <source>
        <dbReference type="Proteomes" id="UP000291819"/>
    </source>
</evidence>
<evidence type="ECO:0000313" key="3">
    <source>
        <dbReference type="EMBL" id="TBO42660.1"/>
    </source>
</evidence>
<dbReference type="SUPFAM" id="SSF49464">
    <property type="entry name" value="Carboxypeptidase regulatory domain-like"/>
    <property type="match status" value="1"/>
</dbReference>
<dbReference type="InterPro" id="IPR023996">
    <property type="entry name" value="TonB-dep_OMP_SusC/RagA"/>
</dbReference>
<accession>A0A4Q9HDI3</accession>
<dbReference type="NCBIfam" id="TIGR04056">
    <property type="entry name" value="OMP_RagA_SusC"/>
    <property type="match status" value="1"/>
</dbReference>
<dbReference type="InterPro" id="IPR008969">
    <property type="entry name" value="CarboxyPept-like_regulatory"/>
</dbReference>
<protein>
    <submittedName>
        <fullName evidence="3">SusC/RagA family TonB-linked outer membrane protein</fullName>
    </submittedName>
</protein>
<evidence type="ECO:0000259" key="2">
    <source>
        <dbReference type="Pfam" id="PF07715"/>
    </source>
</evidence>
<proteinExistence type="predicted"/>
<feature type="signal peptide" evidence="1">
    <location>
        <begin position="1"/>
        <end position="25"/>
    </location>
</feature>
<dbReference type="EMBL" id="SIXF01000007">
    <property type="protein sequence ID" value="TBO42660.1"/>
    <property type="molecule type" value="Genomic_DNA"/>
</dbReference>
<feature type="domain" description="TonB-dependent receptor plug" evidence="2">
    <location>
        <begin position="120"/>
        <end position="231"/>
    </location>
</feature>
<dbReference type="SUPFAM" id="SSF56935">
    <property type="entry name" value="Porins"/>
    <property type="match status" value="1"/>
</dbReference>
<dbReference type="OrthoDB" id="9768177at2"/>
<dbReference type="InterPro" id="IPR037066">
    <property type="entry name" value="Plug_dom_sf"/>
</dbReference>